<sequence length="100" mass="10627">GLQPGFVERLERRGEEAVHQVADEISAEYAEADVRTIVEQTTQKGAAGVIATYVEENDVDAVVMGSHGRGDLKRALLGSVASKVLRSVDVPVLVAVRGGR</sequence>
<organism evidence="2 3">
    <name type="scientific">Halolamina salina</name>
    <dbReference type="NCBI Taxonomy" id="1220023"/>
    <lineage>
        <taxon>Archaea</taxon>
        <taxon>Methanobacteriati</taxon>
        <taxon>Methanobacteriota</taxon>
        <taxon>Stenosarchaea group</taxon>
        <taxon>Halobacteria</taxon>
        <taxon>Halobacteriales</taxon>
        <taxon>Haloferacaceae</taxon>
    </lineage>
</organism>
<dbReference type="SUPFAM" id="SSF52402">
    <property type="entry name" value="Adenine nucleotide alpha hydrolases-like"/>
    <property type="match status" value="1"/>
</dbReference>
<comment type="caution">
    <text evidence="2">The sequence shown here is derived from an EMBL/GenBank/DDBJ whole genome shotgun (WGS) entry which is preliminary data.</text>
</comment>
<feature type="non-terminal residue" evidence="2">
    <location>
        <position position="1"/>
    </location>
</feature>
<dbReference type="PRINTS" id="PR01438">
    <property type="entry name" value="UNVRSLSTRESS"/>
</dbReference>
<protein>
    <submittedName>
        <fullName evidence="2">Universal stress protein</fullName>
    </submittedName>
</protein>
<dbReference type="Proteomes" id="UP001597111">
    <property type="component" value="Unassembled WGS sequence"/>
</dbReference>
<gene>
    <name evidence="2" type="ORF">ACFR9S_12655</name>
</gene>
<reference evidence="2 3" key="1">
    <citation type="journal article" date="2019" name="Int. J. Syst. Evol. Microbiol.">
        <title>The Global Catalogue of Microorganisms (GCM) 10K type strain sequencing project: providing services to taxonomists for standard genome sequencing and annotation.</title>
        <authorList>
            <consortium name="The Broad Institute Genomics Platform"/>
            <consortium name="The Broad Institute Genome Sequencing Center for Infectious Disease"/>
            <person name="Wu L."/>
            <person name="Ma J."/>
        </authorList>
    </citation>
    <scope>NUCLEOTIDE SEQUENCE [LARGE SCALE GENOMIC DNA]</scope>
    <source>
        <strain evidence="2 3">CGMCC 1.12285</strain>
    </source>
</reference>
<dbReference type="InterPro" id="IPR006015">
    <property type="entry name" value="Universal_stress_UspA"/>
</dbReference>
<dbReference type="InterPro" id="IPR006016">
    <property type="entry name" value="UspA"/>
</dbReference>
<dbReference type="RefSeq" id="WP_379818811.1">
    <property type="nucleotide sequence ID" value="NZ_JBHUDH010000148.1"/>
</dbReference>
<dbReference type="AlphaFoldDB" id="A0ABD6B992"/>
<evidence type="ECO:0000313" key="3">
    <source>
        <dbReference type="Proteomes" id="UP001597111"/>
    </source>
</evidence>
<dbReference type="PANTHER" id="PTHR31964:SF113">
    <property type="entry name" value="USPA DOMAIN-CONTAINING PROTEIN"/>
    <property type="match status" value="1"/>
</dbReference>
<keyword evidence="3" id="KW-1185">Reference proteome</keyword>
<evidence type="ECO:0000313" key="2">
    <source>
        <dbReference type="EMBL" id="MFD1527131.1"/>
    </source>
</evidence>
<feature type="domain" description="UspA" evidence="1">
    <location>
        <begin position="16"/>
        <end position="94"/>
    </location>
</feature>
<dbReference type="CDD" id="cd00293">
    <property type="entry name" value="USP-like"/>
    <property type="match status" value="1"/>
</dbReference>
<dbReference type="Pfam" id="PF00582">
    <property type="entry name" value="Usp"/>
    <property type="match status" value="1"/>
</dbReference>
<dbReference type="Gene3D" id="3.40.50.620">
    <property type="entry name" value="HUPs"/>
    <property type="match status" value="1"/>
</dbReference>
<dbReference type="EMBL" id="JBHUDH010000148">
    <property type="protein sequence ID" value="MFD1527131.1"/>
    <property type="molecule type" value="Genomic_DNA"/>
</dbReference>
<dbReference type="InterPro" id="IPR014729">
    <property type="entry name" value="Rossmann-like_a/b/a_fold"/>
</dbReference>
<evidence type="ECO:0000259" key="1">
    <source>
        <dbReference type="Pfam" id="PF00582"/>
    </source>
</evidence>
<name>A0ABD6B992_9EURY</name>
<proteinExistence type="predicted"/>
<accession>A0ABD6B992</accession>
<dbReference type="PANTHER" id="PTHR31964">
    <property type="entry name" value="ADENINE NUCLEOTIDE ALPHA HYDROLASES-LIKE SUPERFAMILY PROTEIN"/>
    <property type="match status" value="1"/>
</dbReference>